<dbReference type="GO" id="GO:0008157">
    <property type="term" value="F:protein phosphatase 1 binding"/>
    <property type="evidence" value="ECO:0007669"/>
    <property type="project" value="TreeGrafter"/>
</dbReference>
<evidence type="ECO:0000256" key="1">
    <source>
        <dbReference type="SAM" id="MobiDB-lite"/>
    </source>
</evidence>
<dbReference type="InterPro" id="IPR005036">
    <property type="entry name" value="CBM21_dom"/>
</dbReference>
<dbReference type="GO" id="GO:2001069">
    <property type="term" value="F:glycogen binding"/>
    <property type="evidence" value="ECO:0007669"/>
    <property type="project" value="TreeGrafter"/>
</dbReference>
<dbReference type="PROSITE" id="PS51159">
    <property type="entry name" value="CBM21"/>
    <property type="match status" value="1"/>
</dbReference>
<evidence type="ECO:0000259" key="2">
    <source>
        <dbReference type="PROSITE" id="PS51159"/>
    </source>
</evidence>
<dbReference type="PANTHER" id="PTHR12307:SF49">
    <property type="entry name" value="PROTEIN PHOSPHATASE 1 REGULATORY SUBUNIT"/>
    <property type="match status" value="1"/>
</dbReference>
<dbReference type="AlphaFoldDB" id="A0A3B3RYH0"/>
<name>A0A3B3RYH0_9TELE</name>
<dbReference type="GeneTree" id="ENSGT00940000155648"/>
<feature type="domain" description="CBM21" evidence="2">
    <location>
        <begin position="126"/>
        <end position="236"/>
    </location>
</feature>
<evidence type="ECO:0000313" key="3">
    <source>
        <dbReference type="Ensembl" id="ENSPKIP00000022831.1"/>
    </source>
</evidence>
<dbReference type="STRING" id="1676925.ENSPKIP00000022831"/>
<dbReference type="Ensembl" id="ENSPKIT00000003503.1">
    <property type="protein sequence ID" value="ENSPKIP00000022831.1"/>
    <property type="gene ID" value="ENSPKIG00000006693.1"/>
</dbReference>
<protein>
    <submittedName>
        <fullName evidence="3">Protein phosphatase 1 regulatory subunit 3C2, duplicate b</fullName>
    </submittedName>
</protein>
<organism evidence="3 4">
    <name type="scientific">Paramormyrops kingsleyae</name>
    <dbReference type="NCBI Taxonomy" id="1676925"/>
    <lineage>
        <taxon>Eukaryota</taxon>
        <taxon>Metazoa</taxon>
        <taxon>Chordata</taxon>
        <taxon>Craniata</taxon>
        <taxon>Vertebrata</taxon>
        <taxon>Euteleostomi</taxon>
        <taxon>Actinopterygii</taxon>
        <taxon>Neopterygii</taxon>
        <taxon>Teleostei</taxon>
        <taxon>Osteoglossocephala</taxon>
        <taxon>Osteoglossomorpha</taxon>
        <taxon>Osteoglossiformes</taxon>
        <taxon>Mormyridae</taxon>
        <taxon>Paramormyrops</taxon>
    </lineage>
</organism>
<reference evidence="3" key="2">
    <citation type="submission" date="2025-09" db="UniProtKB">
        <authorList>
            <consortium name="Ensembl"/>
        </authorList>
    </citation>
    <scope>IDENTIFICATION</scope>
</reference>
<dbReference type="Gene3D" id="2.60.40.2440">
    <property type="entry name" value="Carbohydrate binding type-21 domain"/>
    <property type="match status" value="1"/>
</dbReference>
<evidence type="ECO:0000313" key="4">
    <source>
        <dbReference type="Proteomes" id="UP000261540"/>
    </source>
</evidence>
<dbReference type="Proteomes" id="UP000261540">
    <property type="component" value="Unplaced"/>
</dbReference>
<keyword evidence="4" id="KW-1185">Reference proteome</keyword>
<sequence length="268" mass="29627">MLDVSSLGENLRNSQLPPKELLLSGTHQVLPTMGKEQVQQAAGTACSMAKKRRVVFADSKGLSLTAVCVFTAEEVIPYPKLTLSRQPVTLKEAPPAGSTGHDRGSWGKRRVHLGFPQPSSDFQSFRAQLQGAQVALESCAVTELALSGTVLVKNVSYRKDVRLRVTFDSWRSHRDVPCVYLHQGYYTPDTDTFTFSVPLPESLDPQDRLEFCVSYLPGGYDTPLWDNNRGQNYRIHVDPESVDPSSELSQSPGWRGGEIWGWGCDTAV</sequence>
<dbReference type="InterPro" id="IPR038175">
    <property type="entry name" value="CBM21_dom_sf"/>
</dbReference>
<dbReference type="GO" id="GO:0000164">
    <property type="term" value="C:protein phosphatase type 1 complex"/>
    <property type="evidence" value="ECO:0007669"/>
    <property type="project" value="TreeGrafter"/>
</dbReference>
<dbReference type="GO" id="GO:0005979">
    <property type="term" value="P:regulation of glycogen biosynthetic process"/>
    <property type="evidence" value="ECO:0007669"/>
    <property type="project" value="TreeGrafter"/>
</dbReference>
<reference evidence="3" key="1">
    <citation type="submission" date="2025-08" db="UniProtKB">
        <authorList>
            <consortium name="Ensembl"/>
        </authorList>
    </citation>
    <scope>IDENTIFICATION</scope>
</reference>
<feature type="region of interest" description="Disordered" evidence="1">
    <location>
        <begin position="90"/>
        <end position="110"/>
    </location>
</feature>
<accession>A0A3B3RYH0</accession>
<dbReference type="Pfam" id="PF03370">
    <property type="entry name" value="CBM_21"/>
    <property type="match status" value="1"/>
</dbReference>
<proteinExistence type="predicted"/>
<dbReference type="InterPro" id="IPR050782">
    <property type="entry name" value="PP1_regulatory_subunit_3"/>
</dbReference>
<dbReference type="PANTHER" id="PTHR12307">
    <property type="entry name" value="PROTEIN PHOSPHATASE 1 REGULATORY SUBUNIT"/>
    <property type="match status" value="1"/>
</dbReference>